<comment type="caution">
    <text evidence="1">The sequence shown here is derived from an EMBL/GenBank/DDBJ whole genome shotgun (WGS) entry which is preliminary data.</text>
</comment>
<accession>A0ABY1L1D0</accession>
<dbReference type="Proteomes" id="UP000185728">
    <property type="component" value="Unassembled WGS sequence"/>
</dbReference>
<proteinExistence type="predicted"/>
<organism evidence="1 2">
    <name type="scientific">Zobellia uliginosa</name>
    <dbReference type="NCBI Taxonomy" id="143224"/>
    <lineage>
        <taxon>Bacteria</taxon>
        <taxon>Pseudomonadati</taxon>
        <taxon>Bacteroidota</taxon>
        <taxon>Flavobacteriia</taxon>
        <taxon>Flavobacteriales</taxon>
        <taxon>Flavobacteriaceae</taxon>
        <taxon>Zobellia</taxon>
    </lineage>
</organism>
<evidence type="ECO:0000313" key="2">
    <source>
        <dbReference type="Proteomes" id="UP000185728"/>
    </source>
</evidence>
<sequence>MAKKIGKSTKEDSNIQWMYKRIQAHSGGDADSSDCGMFYYFLVGDHNATPEKFKAFIGE</sequence>
<protein>
    <submittedName>
        <fullName evidence="1">Uncharacterized protein</fullName>
    </submittedName>
</protein>
<name>A0ABY1L1D0_9FLAO</name>
<dbReference type="EMBL" id="FTOB01000009">
    <property type="protein sequence ID" value="SIT08897.1"/>
    <property type="molecule type" value="Genomic_DNA"/>
</dbReference>
<gene>
    <name evidence="1" type="ORF">SAMN05421766_10963</name>
</gene>
<keyword evidence="2" id="KW-1185">Reference proteome</keyword>
<dbReference type="RefSeq" id="WP_076456986.1">
    <property type="nucleotide sequence ID" value="NZ_FTOB01000009.1"/>
</dbReference>
<reference evidence="1 2" key="1">
    <citation type="submission" date="2017-01" db="EMBL/GenBank/DDBJ databases">
        <authorList>
            <person name="Varghese N."/>
            <person name="Submissions S."/>
        </authorList>
    </citation>
    <scope>NUCLEOTIDE SEQUENCE [LARGE SCALE GENOMIC DNA]</scope>
    <source>
        <strain evidence="1 2">DSM 2061</strain>
    </source>
</reference>
<evidence type="ECO:0000313" key="1">
    <source>
        <dbReference type="EMBL" id="SIT08897.1"/>
    </source>
</evidence>